<dbReference type="InterPro" id="IPR012373">
    <property type="entry name" value="Ferrdict_sens_TM"/>
</dbReference>
<gene>
    <name evidence="4" type="ORF">H8B21_14570</name>
</gene>
<dbReference type="RefSeq" id="WP_190314485.1">
    <property type="nucleotide sequence ID" value="NZ_JACNYL010000003.1"/>
</dbReference>
<evidence type="ECO:0000259" key="2">
    <source>
        <dbReference type="Pfam" id="PF04773"/>
    </source>
</evidence>
<dbReference type="Pfam" id="PF16344">
    <property type="entry name" value="FecR_C"/>
    <property type="match status" value="1"/>
</dbReference>
<proteinExistence type="predicted"/>
<dbReference type="InterPro" id="IPR006860">
    <property type="entry name" value="FecR"/>
</dbReference>
<dbReference type="EMBL" id="JACNYL010000003">
    <property type="protein sequence ID" value="MBD1422797.1"/>
    <property type="molecule type" value="Genomic_DNA"/>
</dbReference>
<dbReference type="Gene3D" id="3.55.50.30">
    <property type="match status" value="1"/>
</dbReference>
<name>A0ABR7XUR1_9SPHI</name>
<dbReference type="Pfam" id="PF04773">
    <property type="entry name" value="FecR"/>
    <property type="match status" value="1"/>
</dbReference>
<comment type="caution">
    <text evidence="4">The sequence shown here is derived from an EMBL/GenBank/DDBJ whole genome shotgun (WGS) entry which is preliminary data.</text>
</comment>
<keyword evidence="5" id="KW-1185">Reference proteome</keyword>
<sequence length="388" mass="43654">MKEPIDEEYVKAAELVSKYIRGDISAAEYNELMDMLKKYPTLHSWIDNQNLPLKDISKRLTDYQTIDIEKDWQSVLKKHHLDSERKPKYRIWWAVAASVIAVCVVGGSFLLKNKEEDSLAEKKQEITEIVPGRTVATLTLSDGTTTLLEEQEHRTLVDGDITLALSGSTLDYQIAKDATPQQHKLQVPLGGTYHIRLADGTNVWLNADSELEFPSSFIGDERKVKVRGEAYFEVARDATKPFKVLVGKTEVEALGTAFNINTHLYKEEIKTILTEGKIKVSTPADYKIIEPGYAAISGKEGIKVGKADVEEALAWKEGYFYFDSKRLKEVLSDVARWYNLELDVTVPLADKRYIGGMKKSESIEAVCAVLSDLTSYRITVQGKKLVVK</sequence>
<dbReference type="PANTHER" id="PTHR30273">
    <property type="entry name" value="PERIPLASMIC SIGNAL SENSOR AND SIGMA FACTOR ACTIVATOR FECR-RELATED"/>
    <property type="match status" value="1"/>
</dbReference>
<dbReference type="Gene3D" id="2.60.120.1440">
    <property type="match status" value="1"/>
</dbReference>
<feature type="domain" description="FecR protein" evidence="2">
    <location>
        <begin position="189"/>
        <end position="278"/>
    </location>
</feature>
<dbReference type="PANTHER" id="PTHR30273:SF2">
    <property type="entry name" value="PROTEIN FECR"/>
    <property type="match status" value="1"/>
</dbReference>
<dbReference type="InterPro" id="IPR032508">
    <property type="entry name" value="FecR_C"/>
</dbReference>
<accession>A0ABR7XUR1</accession>
<evidence type="ECO:0000313" key="4">
    <source>
        <dbReference type="EMBL" id="MBD1422797.1"/>
    </source>
</evidence>
<feature type="domain" description="Protein FecR C-terminal" evidence="3">
    <location>
        <begin position="319"/>
        <end position="387"/>
    </location>
</feature>
<reference evidence="4 5" key="1">
    <citation type="submission" date="2020-08" db="EMBL/GenBank/DDBJ databases">
        <title>Sphingobacterium sp. DN00404 isolated from aquaculture water.</title>
        <authorList>
            <person name="Zhang M."/>
        </authorList>
    </citation>
    <scope>NUCLEOTIDE SEQUENCE [LARGE SCALE GENOMIC DNA]</scope>
    <source>
        <strain evidence="4 5">KCTC 42746</strain>
    </source>
</reference>
<organism evidence="4 5">
    <name type="scientific">Sphingobacterium chuzhouense</name>
    <dbReference type="NCBI Taxonomy" id="1742264"/>
    <lineage>
        <taxon>Bacteria</taxon>
        <taxon>Pseudomonadati</taxon>
        <taxon>Bacteroidota</taxon>
        <taxon>Sphingobacteriia</taxon>
        <taxon>Sphingobacteriales</taxon>
        <taxon>Sphingobacteriaceae</taxon>
        <taxon>Sphingobacterium</taxon>
    </lineage>
</organism>
<feature type="transmembrane region" description="Helical" evidence="1">
    <location>
        <begin position="91"/>
        <end position="111"/>
    </location>
</feature>
<evidence type="ECO:0000256" key="1">
    <source>
        <dbReference type="SAM" id="Phobius"/>
    </source>
</evidence>
<evidence type="ECO:0000259" key="3">
    <source>
        <dbReference type="Pfam" id="PF16344"/>
    </source>
</evidence>
<protein>
    <submittedName>
        <fullName evidence="4">FecR domain-containing protein</fullName>
    </submittedName>
</protein>
<evidence type="ECO:0000313" key="5">
    <source>
        <dbReference type="Proteomes" id="UP000651112"/>
    </source>
</evidence>
<keyword evidence="1" id="KW-1133">Transmembrane helix</keyword>
<keyword evidence="1" id="KW-0812">Transmembrane</keyword>
<keyword evidence="1" id="KW-0472">Membrane</keyword>
<dbReference type="Proteomes" id="UP000651112">
    <property type="component" value="Unassembled WGS sequence"/>
</dbReference>